<evidence type="ECO:0000256" key="2">
    <source>
        <dbReference type="ARBA" id="ARBA00008320"/>
    </source>
</evidence>
<protein>
    <recommendedName>
        <fullName evidence="3">tRNA (adenine(58)-N(1))-methyltransferase non-catalytic subunit TRM6</fullName>
    </recommendedName>
    <alternativeName>
        <fullName evidence="6">tRNA(m1A58)-methyltransferase subunit TRM6</fullName>
    </alternativeName>
</protein>
<dbReference type="GO" id="GO:0031515">
    <property type="term" value="C:tRNA (m1A) methyltransferase complex"/>
    <property type="evidence" value="ECO:0007669"/>
    <property type="project" value="InterPro"/>
</dbReference>
<evidence type="ECO:0000313" key="7">
    <source>
        <dbReference type="EMBL" id="KAG2376882.1"/>
    </source>
</evidence>
<dbReference type="AlphaFoldDB" id="A0A8T0JPQ6"/>
<dbReference type="PANTHER" id="PTHR12945">
    <property type="entry name" value="TRANSLATION INITIATION FACTOR EIF3-RELATED"/>
    <property type="match status" value="1"/>
</dbReference>
<keyword evidence="5" id="KW-0539">Nucleus</keyword>
<evidence type="ECO:0000256" key="1">
    <source>
        <dbReference type="ARBA" id="ARBA00004123"/>
    </source>
</evidence>
<dbReference type="Proteomes" id="UP000743370">
    <property type="component" value="Unassembled WGS sequence"/>
</dbReference>
<gene>
    <name evidence="7" type="ORF">HKW66_Vig0174550</name>
</gene>
<evidence type="ECO:0000256" key="3">
    <source>
        <dbReference type="ARBA" id="ARBA00021704"/>
    </source>
</evidence>
<dbReference type="InterPro" id="IPR017423">
    <property type="entry name" value="TRM6"/>
</dbReference>
<reference evidence="7 8" key="1">
    <citation type="submission" date="2020-05" db="EMBL/GenBank/DDBJ databases">
        <title>Vigna angularis (adzuki bean) Var. LongXiaoDou No. 4 denovo assembly.</title>
        <authorList>
            <person name="Xiang H."/>
        </authorList>
    </citation>
    <scope>NUCLEOTIDE SEQUENCE [LARGE SCALE GENOMIC DNA]</scope>
    <source>
        <tissue evidence="7">Leaf</tissue>
    </source>
</reference>
<keyword evidence="4" id="KW-0819">tRNA processing</keyword>
<evidence type="ECO:0000256" key="6">
    <source>
        <dbReference type="ARBA" id="ARBA00032319"/>
    </source>
</evidence>
<sequence length="434" mass="49568">MIRRTKHTQRFSSAQFQLLHFLPHAYTFFIHHHSSHHLRYLFPSHNSCALLRHAHRHPELLRQHESIHLLLSVKRPRHHGNAVLHALQNGIPTAVRHETPRRRMFQDLGLRGSHGNHNPHPLRPFQKPFRQVTHCSVTATRITFARKLKIRNTNCSLQPLVGRAFGTDFQLDTAPDGPCPSPAQGCNLYWVHGCNLMIKTCGGRWKRYNVFELFGMVTAATVSVHLVQANMYGDCPIWDELGFHLEKKMSHTNGFGSTTMGSNLRIGCLSLRMKFNVNNDEETGDGHGNVNIKSRDNPALVDNNTAQSLTGEDIEAMRSLVIATKNGDLKMLLSKFDQIRAPRASQEIQCLYWDISTPKENVDCLMGISLMRFEFHYTIAVDDNADRDIGTYAKDGGLSLGLSPMHNELSCFDYEMEMAVYWRKAYATRWRICF</sequence>
<comment type="similarity">
    <text evidence="2">Belongs to the TRM6/GCD10 family.</text>
</comment>
<name>A0A8T0JPQ6_PHAAN</name>
<dbReference type="EMBL" id="JABFOF010000010">
    <property type="protein sequence ID" value="KAG2376882.1"/>
    <property type="molecule type" value="Genomic_DNA"/>
</dbReference>
<organism evidence="7 8">
    <name type="scientific">Phaseolus angularis</name>
    <name type="common">Azuki bean</name>
    <name type="synonym">Vigna angularis</name>
    <dbReference type="NCBI Taxonomy" id="3914"/>
    <lineage>
        <taxon>Eukaryota</taxon>
        <taxon>Viridiplantae</taxon>
        <taxon>Streptophyta</taxon>
        <taxon>Embryophyta</taxon>
        <taxon>Tracheophyta</taxon>
        <taxon>Spermatophyta</taxon>
        <taxon>Magnoliopsida</taxon>
        <taxon>eudicotyledons</taxon>
        <taxon>Gunneridae</taxon>
        <taxon>Pentapetalae</taxon>
        <taxon>rosids</taxon>
        <taxon>fabids</taxon>
        <taxon>Fabales</taxon>
        <taxon>Fabaceae</taxon>
        <taxon>Papilionoideae</taxon>
        <taxon>50 kb inversion clade</taxon>
        <taxon>NPAAA clade</taxon>
        <taxon>indigoferoid/millettioid clade</taxon>
        <taxon>Phaseoleae</taxon>
        <taxon>Vigna</taxon>
    </lineage>
</organism>
<evidence type="ECO:0000256" key="4">
    <source>
        <dbReference type="ARBA" id="ARBA00022694"/>
    </source>
</evidence>
<comment type="caution">
    <text evidence="7">The sequence shown here is derived from an EMBL/GenBank/DDBJ whole genome shotgun (WGS) entry which is preliminary data.</text>
</comment>
<accession>A0A8T0JPQ6</accession>
<dbReference type="PANTHER" id="PTHR12945:SF0">
    <property type="entry name" value="TRNA (ADENINE(58)-N(1))-METHYLTRANSFERASE NON-CATALYTIC SUBUNIT TRM6"/>
    <property type="match status" value="1"/>
</dbReference>
<comment type="subcellular location">
    <subcellularLocation>
        <location evidence="1">Nucleus</location>
    </subcellularLocation>
</comment>
<dbReference type="GO" id="GO:0030488">
    <property type="term" value="P:tRNA methylation"/>
    <property type="evidence" value="ECO:0007669"/>
    <property type="project" value="InterPro"/>
</dbReference>
<dbReference type="GO" id="GO:0005634">
    <property type="term" value="C:nucleus"/>
    <property type="evidence" value="ECO:0007669"/>
    <property type="project" value="UniProtKB-SubCell"/>
</dbReference>
<evidence type="ECO:0000313" key="8">
    <source>
        <dbReference type="Proteomes" id="UP000743370"/>
    </source>
</evidence>
<evidence type="ECO:0000256" key="5">
    <source>
        <dbReference type="ARBA" id="ARBA00023242"/>
    </source>
</evidence>
<proteinExistence type="inferred from homology"/>